<dbReference type="InterPro" id="IPR051783">
    <property type="entry name" value="NAD(P)-dependent_oxidoreduct"/>
</dbReference>
<dbReference type="PANTHER" id="PTHR48079">
    <property type="entry name" value="PROTEIN YEEZ"/>
    <property type="match status" value="1"/>
</dbReference>
<accession>A0A852RDY9</accession>
<dbReference type="EMBL" id="JACCBF010000001">
    <property type="protein sequence ID" value="NYD31801.1"/>
    <property type="molecule type" value="Genomic_DNA"/>
</dbReference>
<dbReference type="InterPro" id="IPR029058">
    <property type="entry name" value="AB_hydrolase_fold"/>
</dbReference>
<feature type="domain" description="AB hydrolase-1" evidence="1">
    <location>
        <begin position="376"/>
        <end position="583"/>
    </location>
</feature>
<dbReference type="SUPFAM" id="SSF51735">
    <property type="entry name" value="NAD(P)-binding Rossmann-fold domains"/>
    <property type="match status" value="1"/>
</dbReference>
<dbReference type="Pfam" id="PF00561">
    <property type="entry name" value="Abhydrolase_1"/>
    <property type="match status" value="1"/>
</dbReference>
<dbReference type="Proteomes" id="UP000582231">
    <property type="component" value="Unassembled WGS sequence"/>
</dbReference>
<evidence type="ECO:0000259" key="2">
    <source>
        <dbReference type="Pfam" id="PF07993"/>
    </source>
</evidence>
<evidence type="ECO:0000259" key="1">
    <source>
        <dbReference type="Pfam" id="PF00561"/>
    </source>
</evidence>
<dbReference type="PANTHER" id="PTHR48079:SF6">
    <property type="entry name" value="NAD(P)-BINDING DOMAIN-CONTAINING PROTEIN-RELATED"/>
    <property type="match status" value="1"/>
</dbReference>
<evidence type="ECO:0000313" key="4">
    <source>
        <dbReference type="Proteomes" id="UP000582231"/>
    </source>
</evidence>
<dbReference type="InterPro" id="IPR000073">
    <property type="entry name" value="AB_hydrolase_1"/>
</dbReference>
<reference evidence="3 4" key="1">
    <citation type="submission" date="2020-07" db="EMBL/GenBank/DDBJ databases">
        <title>Sequencing the genomes of 1000 actinobacteria strains.</title>
        <authorList>
            <person name="Klenk H.-P."/>
        </authorList>
    </citation>
    <scope>NUCLEOTIDE SEQUENCE [LARGE SCALE GENOMIC DNA]</scope>
    <source>
        <strain evidence="3 4">DSM 19082</strain>
    </source>
</reference>
<dbReference type="Gene3D" id="3.40.50.720">
    <property type="entry name" value="NAD(P)-binding Rossmann-like Domain"/>
    <property type="match status" value="1"/>
</dbReference>
<dbReference type="AlphaFoldDB" id="A0A852RDY9"/>
<dbReference type="InterPro" id="IPR013120">
    <property type="entry name" value="FAR_NAD-bd"/>
</dbReference>
<protein>
    <submittedName>
        <fullName evidence="3">Nucleoside-diphosphate-sugar epimerase/pimeloyl-ACP methyl ester carboxylesterase</fullName>
    </submittedName>
</protein>
<gene>
    <name evidence="3" type="ORF">BJ958_003347</name>
</gene>
<proteinExistence type="predicted"/>
<dbReference type="SUPFAM" id="SSF53474">
    <property type="entry name" value="alpha/beta-Hydrolases"/>
    <property type="match status" value="1"/>
</dbReference>
<dbReference type="GO" id="GO:0004029">
    <property type="term" value="F:aldehyde dehydrogenase (NAD+) activity"/>
    <property type="evidence" value="ECO:0007669"/>
    <property type="project" value="TreeGrafter"/>
</dbReference>
<dbReference type="RefSeq" id="WP_179728068.1">
    <property type="nucleotide sequence ID" value="NZ_BAABEF010000001.1"/>
</dbReference>
<comment type="caution">
    <text evidence="3">The sequence shown here is derived from an EMBL/GenBank/DDBJ whole genome shotgun (WGS) entry which is preliminary data.</text>
</comment>
<dbReference type="InterPro" id="IPR036291">
    <property type="entry name" value="NAD(P)-bd_dom_sf"/>
</dbReference>
<dbReference type="Gene3D" id="3.40.50.1820">
    <property type="entry name" value="alpha/beta hydrolase"/>
    <property type="match status" value="1"/>
</dbReference>
<feature type="domain" description="Thioester reductase (TE)" evidence="2">
    <location>
        <begin position="14"/>
        <end position="239"/>
    </location>
</feature>
<evidence type="ECO:0000313" key="3">
    <source>
        <dbReference type="EMBL" id="NYD31801.1"/>
    </source>
</evidence>
<organism evidence="3 4">
    <name type="scientific">Nocardioides kongjuensis</name>
    <dbReference type="NCBI Taxonomy" id="349522"/>
    <lineage>
        <taxon>Bacteria</taxon>
        <taxon>Bacillati</taxon>
        <taxon>Actinomycetota</taxon>
        <taxon>Actinomycetes</taxon>
        <taxon>Propionibacteriales</taxon>
        <taxon>Nocardioidaceae</taxon>
        <taxon>Nocardioides</taxon>
    </lineage>
</organism>
<dbReference type="Pfam" id="PF07993">
    <property type="entry name" value="NAD_binding_4"/>
    <property type="match status" value="1"/>
</dbReference>
<dbReference type="GO" id="GO:0005737">
    <property type="term" value="C:cytoplasm"/>
    <property type="evidence" value="ECO:0007669"/>
    <property type="project" value="TreeGrafter"/>
</dbReference>
<name>A0A852RDY9_9ACTN</name>
<keyword evidence="4" id="KW-1185">Reference proteome</keyword>
<sequence>MTTHDATRHALVFGASGLIGRHLVLTLANAGAEVTAAVRSPESGARVQEWLRDHGLMRSIRTTTVDFDAAEIVPGGAAAFADVTEIHNCAGAFRFGMSAEEARSANVGLVEKVLDLAAGIPDLQRVVYVSGYRVGGQDPAAVPWSEERRAATYAELGAYEASKMESDAIFQARAVERGVAWTIVNPATVIGDSVTGETDQQIGLATSVEQVWDGALTALPGNDSTFLPVLTVDYLAAFMVAAATDPAAAGQAYWVLDDDTPPLADLLTHVGRHLGAKVPRLRIPVGAVKRLPRWLTKADPETLGFLSADRYPTRSALELAERHGIEMPDVMVSLERWADHLAAHRFGAATGAGRRFVSAGGLRTFELGAPGSRRLILPGLPVNADTWADVASGIGARVVDLPGLGLSGGTGVRDWAQWLPAVLEEPTDLIGHSIGAAAAVVAADRYPAKVESLTLVAPFFLQAPMGATSRLRPLVRTYLRRTDPARLARQLGGTDAGAGALESSVSDLRRSSAARVAEQLALAGSEQWRAELREALGRFGGPVRIVTGSDDPLCAGALEELASRPNVELVSVPGAGHHPQLTHGDALVDLLR</sequence>